<dbReference type="Gene3D" id="2.30.30.140">
    <property type="match status" value="1"/>
</dbReference>
<evidence type="ECO:0000313" key="2">
    <source>
        <dbReference type="EMBL" id="RJO62319.1"/>
    </source>
</evidence>
<protein>
    <submittedName>
        <fullName evidence="2">HypC/HybG/HupF family hydrogenase formation chaperone</fullName>
    </submittedName>
</protein>
<dbReference type="FunFam" id="2.30.30.140:FF:000022">
    <property type="entry name" value="Hydrogenase assembly chaperone HybG"/>
    <property type="match status" value="1"/>
</dbReference>
<gene>
    <name evidence="2" type="ORF">C4544_00555</name>
</gene>
<dbReference type="PRINTS" id="PR00445">
    <property type="entry name" value="HUPFHYPC"/>
</dbReference>
<dbReference type="SUPFAM" id="SSF159127">
    <property type="entry name" value="HupF/HypC-like"/>
    <property type="match status" value="1"/>
</dbReference>
<dbReference type="PANTHER" id="PTHR35177">
    <property type="entry name" value="HYDROGENASE MATURATION FACTOR HYBG"/>
    <property type="match status" value="1"/>
</dbReference>
<dbReference type="NCBIfam" id="TIGR00074">
    <property type="entry name" value="hypC_hupF"/>
    <property type="match status" value="1"/>
</dbReference>
<evidence type="ECO:0000313" key="3">
    <source>
        <dbReference type="Proteomes" id="UP000285655"/>
    </source>
</evidence>
<comment type="caution">
    <text evidence="2">The sequence shown here is derived from an EMBL/GenBank/DDBJ whole genome shotgun (WGS) entry which is preliminary data.</text>
</comment>
<name>A0A419DGQ8_9BACT</name>
<dbReference type="AlphaFoldDB" id="A0A419DGQ8"/>
<reference evidence="2 3" key="1">
    <citation type="journal article" date="2017" name="ISME J.">
        <title>Energy and carbon metabolisms in a deep terrestrial subsurface fluid microbial community.</title>
        <authorList>
            <person name="Momper L."/>
            <person name="Jungbluth S.P."/>
            <person name="Lee M.D."/>
            <person name="Amend J.P."/>
        </authorList>
    </citation>
    <scope>NUCLEOTIDE SEQUENCE [LARGE SCALE GENOMIC DNA]</scope>
    <source>
        <strain evidence="2">SURF_29</strain>
    </source>
</reference>
<dbReference type="GO" id="GO:1902670">
    <property type="term" value="F:carbon dioxide binding"/>
    <property type="evidence" value="ECO:0007669"/>
    <property type="project" value="TreeGrafter"/>
</dbReference>
<proteinExistence type="inferred from homology"/>
<dbReference type="Proteomes" id="UP000285655">
    <property type="component" value="Unassembled WGS sequence"/>
</dbReference>
<comment type="similarity">
    <text evidence="1">Belongs to the HupF/HypC family.</text>
</comment>
<evidence type="ECO:0000256" key="1">
    <source>
        <dbReference type="ARBA" id="ARBA00006018"/>
    </source>
</evidence>
<dbReference type="GO" id="GO:0005506">
    <property type="term" value="F:iron ion binding"/>
    <property type="evidence" value="ECO:0007669"/>
    <property type="project" value="TreeGrafter"/>
</dbReference>
<dbReference type="InterPro" id="IPR001109">
    <property type="entry name" value="Hydrogenase_HupF/HypC"/>
</dbReference>
<accession>A0A419DGQ8</accession>
<dbReference type="PANTHER" id="PTHR35177:SF2">
    <property type="entry name" value="HYDROGENASE MATURATION FACTOR HYBG"/>
    <property type="match status" value="1"/>
</dbReference>
<organism evidence="2 3">
    <name type="scientific">candidate division WS5 bacterium</name>
    <dbReference type="NCBI Taxonomy" id="2093353"/>
    <lineage>
        <taxon>Bacteria</taxon>
        <taxon>candidate division WS5</taxon>
    </lineage>
</organism>
<dbReference type="EMBL" id="QZJW01000002">
    <property type="protein sequence ID" value="RJO62319.1"/>
    <property type="molecule type" value="Genomic_DNA"/>
</dbReference>
<dbReference type="Pfam" id="PF01455">
    <property type="entry name" value="HupF_HypC"/>
    <property type="match status" value="1"/>
</dbReference>
<sequence>MCLAFPGRIMKIKGDMAIVDFDGVQKEVNVSLIKDAKVGKYVMVHAGFAIQIMGKEDALEVFKLYKEADGK</sequence>
<dbReference type="GO" id="GO:0051604">
    <property type="term" value="P:protein maturation"/>
    <property type="evidence" value="ECO:0007669"/>
    <property type="project" value="TreeGrafter"/>
</dbReference>